<feature type="signal peptide" evidence="2">
    <location>
        <begin position="1"/>
        <end position="17"/>
    </location>
</feature>
<evidence type="ECO:0008006" key="5">
    <source>
        <dbReference type="Google" id="ProtNLM"/>
    </source>
</evidence>
<dbReference type="GeneID" id="28843928"/>
<evidence type="ECO:0000256" key="1">
    <source>
        <dbReference type="SAM" id="MobiDB-lite"/>
    </source>
</evidence>
<evidence type="ECO:0000313" key="4">
    <source>
        <dbReference type="Proteomes" id="UP000091956"/>
    </source>
</evidence>
<dbReference type="PROSITE" id="PS51257">
    <property type="entry name" value="PROKAR_LIPOPROTEIN"/>
    <property type="match status" value="1"/>
</dbReference>
<dbReference type="OrthoDB" id="3538998at2759"/>
<proteinExistence type="predicted"/>
<keyword evidence="2" id="KW-0732">Signal</keyword>
<dbReference type="Proteomes" id="UP000091956">
    <property type="component" value="Unassembled WGS sequence"/>
</dbReference>
<organism evidence="3 4">
    <name type="scientific">Pseudogymnoascus verrucosus</name>
    <dbReference type="NCBI Taxonomy" id="342668"/>
    <lineage>
        <taxon>Eukaryota</taxon>
        <taxon>Fungi</taxon>
        <taxon>Dikarya</taxon>
        <taxon>Ascomycota</taxon>
        <taxon>Pezizomycotina</taxon>
        <taxon>Leotiomycetes</taxon>
        <taxon>Thelebolales</taxon>
        <taxon>Thelebolaceae</taxon>
        <taxon>Pseudogymnoascus</taxon>
    </lineage>
</organism>
<feature type="region of interest" description="Disordered" evidence="1">
    <location>
        <begin position="278"/>
        <end position="318"/>
    </location>
</feature>
<dbReference type="RefSeq" id="XP_018125162.1">
    <property type="nucleotide sequence ID" value="XM_018279939.2"/>
</dbReference>
<name>A0A1B8G6G0_9PEZI</name>
<accession>A0A1B8G6G0</accession>
<protein>
    <recommendedName>
        <fullName evidence="5">Extracellular membrane protein CFEM domain-containing protein</fullName>
    </recommendedName>
</protein>
<feature type="compositionally biased region" description="Low complexity" evidence="1">
    <location>
        <begin position="281"/>
        <end position="291"/>
    </location>
</feature>
<gene>
    <name evidence="3" type="ORF">VE01_10542</name>
</gene>
<dbReference type="EMBL" id="KV460292">
    <property type="protein sequence ID" value="OBT91429.1"/>
    <property type="molecule type" value="Genomic_DNA"/>
</dbReference>
<feature type="chain" id="PRO_5008608257" description="Extracellular membrane protein CFEM domain-containing protein" evidence="2">
    <location>
        <begin position="18"/>
        <end position="343"/>
    </location>
</feature>
<keyword evidence="4" id="KW-1185">Reference proteome</keyword>
<evidence type="ECO:0000256" key="2">
    <source>
        <dbReference type="SAM" id="SignalP"/>
    </source>
</evidence>
<evidence type="ECO:0000313" key="3">
    <source>
        <dbReference type="EMBL" id="OBT91429.1"/>
    </source>
</evidence>
<reference evidence="3 4" key="1">
    <citation type="submission" date="2016-03" db="EMBL/GenBank/DDBJ databases">
        <title>Comparative genomics of Pseudogymnoascus destructans, the fungus causing white-nose syndrome of bats.</title>
        <authorList>
            <person name="Palmer J.M."/>
            <person name="Drees K.P."/>
            <person name="Foster J.T."/>
            <person name="Lindner D.L."/>
        </authorList>
    </citation>
    <scope>NUCLEOTIDE SEQUENCE [LARGE SCALE GENOMIC DNA]</scope>
    <source>
        <strain evidence="3 4">UAMH 10579</strain>
    </source>
</reference>
<dbReference type="AlphaFoldDB" id="A0A1B8G6G0"/>
<feature type="compositionally biased region" description="Gly residues" evidence="1">
    <location>
        <begin position="292"/>
        <end position="309"/>
    </location>
</feature>
<sequence>MVRILLPIFAAIGVATAVVQLTTTGCSDSSGLQTCLNAVTALTSKCLNQADADASQLETVACGCTNYISSYNCYASHCWNRVNECEYQSYIIEYLINCPTAKTPVPYFPTPKGAPAACSCNVGEVYEAITGSISQGTTCVNNQNGGDAFTNVQRIQGCECCEVSAALSSIYGICPTTDPTLIGLNQVQSLETNLNTPINSCAPYIAKYPCESDLGFPAVAGGTFYDAANLPASGTATLSNGPGTVTAPASGSVFTYTNPADSQVYVISAAGVKAGGGDSGSGNAAATTTGSSGSGSSGGSGGSSGGTATGGAASPGKTGVAGQVSARWGLLVVAVLVSCLMVC</sequence>
<reference evidence="4" key="2">
    <citation type="journal article" date="2018" name="Nat. Commun.">
        <title>Extreme sensitivity to ultraviolet light in the fungal pathogen causing white-nose syndrome of bats.</title>
        <authorList>
            <person name="Palmer J.M."/>
            <person name="Drees K.P."/>
            <person name="Foster J.T."/>
            <person name="Lindner D.L."/>
        </authorList>
    </citation>
    <scope>NUCLEOTIDE SEQUENCE [LARGE SCALE GENOMIC DNA]</scope>
    <source>
        <strain evidence="4">UAMH 10579</strain>
    </source>
</reference>